<dbReference type="InParanoid" id="T1HQB6"/>
<protein>
    <submittedName>
        <fullName evidence="2">Uncharacterized protein</fullName>
    </submittedName>
</protein>
<evidence type="ECO:0000313" key="3">
    <source>
        <dbReference type="Proteomes" id="UP000015103"/>
    </source>
</evidence>
<dbReference type="VEuPathDB" id="VectorBase:RPRC006240"/>
<keyword evidence="3" id="KW-1185">Reference proteome</keyword>
<feature type="region of interest" description="Disordered" evidence="1">
    <location>
        <begin position="42"/>
        <end position="98"/>
    </location>
</feature>
<accession>T1HQB6</accession>
<dbReference type="AlphaFoldDB" id="T1HQB6"/>
<evidence type="ECO:0000313" key="2">
    <source>
        <dbReference type="EnsemblMetazoa" id="RPRC006240-PA"/>
    </source>
</evidence>
<feature type="compositionally biased region" description="Basic and acidic residues" evidence="1">
    <location>
        <begin position="50"/>
        <end position="65"/>
    </location>
</feature>
<name>T1HQB6_RHOPR</name>
<dbReference type="Proteomes" id="UP000015103">
    <property type="component" value="Unassembled WGS sequence"/>
</dbReference>
<dbReference type="EMBL" id="ACPB03007207">
    <property type="status" value="NOT_ANNOTATED_CDS"/>
    <property type="molecule type" value="Genomic_DNA"/>
</dbReference>
<feature type="compositionally biased region" description="Low complexity" evidence="1">
    <location>
        <begin position="71"/>
        <end position="85"/>
    </location>
</feature>
<sequence>QSIKNAYENIKKWDKGLERVLRTIREIKVIIKDHLQRYYDFDEGEEEEEKMEKREIPPLPDKNDSIESPGSSPRSPEYDSSSSESGADDEQKIEANVADSLMDCCEGVDVQKDMIVENMEIYRDEETKSISSPEYDSDSVEAMSVQGSDFDERVIINSSSEDDVVTSKATKYLPIHLLDEALRTEIYPINSK</sequence>
<dbReference type="EnsemblMetazoa" id="RPRC006240-RA">
    <property type="protein sequence ID" value="RPRC006240-PA"/>
    <property type="gene ID" value="RPRC006240"/>
</dbReference>
<reference evidence="2" key="1">
    <citation type="submission" date="2015-05" db="UniProtKB">
        <authorList>
            <consortium name="EnsemblMetazoa"/>
        </authorList>
    </citation>
    <scope>IDENTIFICATION</scope>
</reference>
<dbReference type="HOGENOM" id="CLU_1418460_0_0_1"/>
<proteinExistence type="predicted"/>
<evidence type="ECO:0000256" key="1">
    <source>
        <dbReference type="SAM" id="MobiDB-lite"/>
    </source>
</evidence>
<organism evidence="2 3">
    <name type="scientific">Rhodnius prolixus</name>
    <name type="common">Triatomid bug</name>
    <dbReference type="NCBI Taxonomy" id="13249"/>
    <lineage>
        <taxon>Eukaryota</taxon>
        <taxon>Metazoa</taxon>
        <taxon>Ecdysozoa</taxon>
        <taxon>Arthropoda</taxon>
        <taxon>Hexapoda</taxon>
        <taxon>Insecta</taxon>
        <taxon>Pterygota</taxon>
        <taxon>Neoptera</taxon>
        <taxon>Paraneoptera</taxon>
        <taxon>Hemiptera</taxon>
        <taxon>Heteroptera</taxon>
        <taxon>Panheteroptera</taxon>
        <taxon>Cimicomorpha</taxon>
        <taxon>Reduviidae</taxon>
        <taxon>Triatominae</taxon>
        <taxon>Rhodnius</taxon>
    </lineage>
</organism>